<dbReference type="GO" id="GO:0007005">
    <property type="term" value="P:mitochondrion organization"/>
    <property type="evidence" value="ECO:0007669"/>
    <property type="project" value="InterPro"/>
</dbReference>
<name>A0A2S5B6Y3_9BASI</name>
<dbReference type="Gene3D" id="3.40.50.1440">
    <property type="entry name" value="Tubulin/FtsZ, GTPase domain"/>
    <property type="match status" value="1"/>
</dbReference>
<dbReference type="InterPro" id="IPR036525">
    <property type="entry name" value="Tubulin/FtsZ_GTPase_sf"/>
</dbReference>
<evidence type="ECO:0000256" key="1">
    <source>
        <dbReference type="SAM" id="MobiDB-lite"/>
    </source>
</evidence>
<feature type="region of interest" description="Disordered" evidence="1">
    <location>
        <begin position="288"/>
        <end position="313"/>
    </location>
</feature>
<feature type="compositionally biased region" description="Acidic residues" evidence="1">
    <location>
        <begin position="504"/>
        <end position="520"/>
    </location>
</feature>
<dbReference type="OrthoDB" id="271881at2759"/>
<dbReference type="PANTHER" id="PTHR13391">
    <property type="entry name" value="MITOCHONDRIAL DISTRIBUTION REGULATOR MISATO"/>
    <property type="match status" value="1"/>
</dbReference>
<dbReference type="EMBL" id="PJQD01000048">
    <property type="protein sequence ID" value="POY72544.1"/>
    <property type="molecule type" value="Genomic_DNA"/>
</dbReference>
<proteinExistence type="predicted"/>
<dbReference type="GO" id="GO:0005739">
    <property type="term" value="C:mitochondrion"/>
    <property type="evidence" value="ECO:0007669"/>
    <property type="project" value="TreeGrafter"/>
</dbReference>
<dbReference type="InterPro" id="IPR049942">
    <property type="entry name" value="DML1/Misato"/>
</dbReference>
<feature type="region of interest" description="Disordered" evidence="1">
    <location>
        <begin position="486"/>
        <end position="520"/>
    </location>
</feature>
<organism evidence="2 3">
    <name type="scientific">Rhodotorula taiwanensis</name>
    <dbReference type="NCBI Taxonomy" id="741276"/>
    <lineage>
        <taxon>Eukaryota</taxon>
        <taxon>Fungi</taxon>
        <taxon>Dikarya</taxon>
        <taxon>Basidiomycota</taxon>
        <taxon>Pucciniomycotina</taxon>
        <taxon>Microbotryomycetes</taxon>
        <taxon>Sporidiobolales</taxon>
        <taxon>Sporidiobolaceae</taxon>
        <taxon>Rhodotorula</taxon>
    </lineage>
</organism>
<dbReference type="AlphaFoldDB" id="A0A2S5B6Y3"/>
<dbReference type="Proteomes" id="UP000237144">
    <property type="component" value="Unassembled WGS sequence"/>
</dbReference>
<keyword evidence="3" id="KW-1185">Reference proteome</keyword>
<evidence type="ECO:0008006" key="4">
    <source>
        <dbReference type="Google" id="ProtNLM"/>
    </source>
</evidence>
<evidence type="ECO:0000313" key="3">
    <source>
        <dbReference type="Proteomes" id="UP000237144"/>
    </source>
</evidence>
<dbReference type="PANTHER" id="PTHR13391:SF0">
    <property type="entry name" value="PROTEIN MISATO HOMOLOG 1"/>
    <property type="match status" value="1"/>
</dbReference>
<dbReference type="SUPFAM" id="SSF52490">
    <property type="entry name" value="Tubulin nucleotide-binding domain-like"/>
    <property type="match status" value="1"/>
</dbReference>
<evidence type="ECO:0000313" key="2">
    <source>
        <dbReference type="EMBL" id="POY72544.1"/>
    </source>
</evidence>
<comment type="caution">
    <text evidence="2">The sequence shown here is derived from an EMBL/GenBank/DDBJ whole genome shotgun (WGS) entry which is preliminary data.</text>
</comment>
<sequence>MECCLITRSPNAGPDGNPTTQDLTLDISLARDGKRSRETIQTLPASEWSTLSTSQLNSAQTPDIGRSDPTFKQHALAGWSALGSGESDEFATFAQGRTAWEDSAEGFLLTASLSTGFSGLTTAFVEHVRDEFPKTILWTTGMLENARGWKRTDTERAKAQRMLNEALALITLEDLSTMVLPIQPVRPWSMPDGAKEGELRILPGQEWRKYVRDDVDPATAYETLRTIHLQSAGTELREVDALSTITEQLNWRGGNKVASLSGMTPILPRSYWSPSDTDVARELKRATKDYSAYEDEESAEEERRRTGRKRRDDEVPYGQYGLVRGFDFEDSQAMGPLLEQSALPLRDPISRWVSLPDPYPLDPSRTAPIFRGLHPATGHPLVLPSAPSLPLISSAAQPANAALFGLADPRYPTAMSFVAQQPRSIPTLTTLSTTPRARDWFKHLSRGIGELRRVRAGVLGEYEVALGGREGIDECRERLDALWDEYGGGTADEEDEAAAQAAKDEDENWDGTEQQEDWDL</sequence>
<dbReference type="STRING" id="741276.A0A2S5B6Y3"/>
<accession>A0A2S5B6Y3</accession>
<reference evidence="2 3" key="1">
    <citation type="journal article" date="2018" name="Front. Microbiol.">
        <title>Prospects for Fungal Bioremediation of Acidic Radioactive Waste Sites: Characterization and Genome Sequence of Rhodotorula taiwanensis MD1149.</title>
        <authorList>
            <person name="Tkavc R."/>
            <person name="Matrosova V.Y."/>
            <person name="Grichenko O.E."/>
            <person name="Gostincar C."/>
            <person name="Volpe R.P."/>
            <person name="Klimenkova P."/>
            <person name="Gaidamakova E.K."/>
            <person name="Zhou C.E."/>
            <person name="Stewart B.J."/>
            <person name="Lyman M.G."/>
            <person name="Malfatti S.A."/>
            <person name="Rubinfeld B."/>
            <person name="Courtot M."/>
            <person name="Singh J."/>
            <person name="Dalgard C.L."/>
            <person name="Hamilton T."/>
            <person name="Frey K.G."/>
            <person name="Gunde-Cimerman N."/>
            <person name="Dugan L."/>
            <person name="Daly M.J."/>
        </authorList>
    </citation>
    <scope>NUCLEOTIDE SEQUENCE [LARGE SCALE GENOMIC DNA]</scope>
    <source>
        <strain evidence="2 3">MD1149</strain>
    </source>
</reference>
<gene>
    <name evidence="2" type="ORF">BMF94_4370</name>
</gene>
<protein>
    <recommendedName>
        <fullName evidence="4">DML1/Misato tubulin domain-containing protein</fullName>
    </recommendedName>
</protein>